<comment type="caution">
    <text evidence="1">The sequence shown here is derived from an EMBL/GenBank/DDBJ whole genome shotgun (WGS) entry which is preliminary data.</text>
</comment>
<sequence length="43" mass="4572">MIAALVLVIYTIAAAVVHTTPLRPVYQALSITPPARVPVFEPA</sequence>
<gene>
    <name evidence="1" type="ORF">ACFPUY_34610</name>
</gene>
<proteinExistence type="predicted"/>
<dbReference type="RefSeq" id="WP_281429413.1">
    <property type="nucleotide sequence ID" value="NZ_JAHKRN010000016.1"/>
</dbReference>
<evidence type="ECO:0000313" key="2">
    <source>
        <dbReference type="Proteomes" id="UP001596096"/>
    </source>
</evidence>
<organism evidence="1 2">
    <name type="scientific">Nonomuraea harbinensis</name>
    <dbReference type="NCBI Taxonomy" id="1286938"/>
    <lineage>
        <taxon>Bacteria</taxon>
        <taxon>Bacillati</taxon>
        <taxon>Actinomycetota</taxon>
        <taxon>Actinomycetes</taxon>
        <taxon>Streptosporangiales</taxon>
        <taxon>Streptosporangiaceae</taxon>
        <taxon>Nonomuraea</taxon>
    </lineage>
</organism>
<dbReference type="EMBL" id="JBHSNW010000024">
    <property type="protein sequence ID" value="MFC5820259.1"/>
    <property type="molecule type" value="Genomic_DNA"/>
</dbReference>
<reference evidence="2" key="1">
    <citation type="journal article" date="2019" name="Int. J. Syst. Evol. Microbiol.">
        <title>The Global Catalogue of Microorganisms (GCM) 10K type strain sequencing project: providing services to taxonomists for standard genome sequencing and annotation.</title>
        <authorList>
            <consortium name="The Broad Institute Genomics Platform"/>
            <consortium name="The Broad Institute Genome Sequencing Center for Infectious Disease"/>
            <person name="Wu L."/>
            <person name="Ma J."/>
        </authorList>
    </citation>
    <scope>NUCLEOTIDE SEQUENCE [LARGE SCALE GENOMIC DNA]</scope>
    <source>
        <strain evidence="2">CGMCC 4.7106</strain>
    </source>
</reference>
<protein>
    <submittedName>
        <fullName evidence="1">Uncharacterized protein</fullName>
    </submittedName>
</protein>
<name>A0ABW1C572_9ACTN</name>
<accession>A0ABW1C572</accession>
<keyword evidence="2" id="KW-1185">Reference proteome</keyword>
<evidence type="ECO:0000313" key="1">
    <source>
        <dbReference type="EMBL" id="MFC5820259.1"/>
    </source>
</evidence>
<dbReference type="Proteomes" id="UP001596096">
    <property type="component" value="Unassembled WGS sequence"/>
</dbReference>